<dbReference type="FunCoup" id="A0A3N4LK03">
    <property type="interactions" value="201"/>
</dbReference>
<comment type="subcellular location">
    <subcellularLocation>
        <location evidence="1">Nucleus</location>
    </subcellularLocation>
</comment>
<evidence type="ECO:0000256" key="3">
    <source>
        <dbReference type="ARBA" id="ARBA00023163"/>
    </source>
</evidence>
<dbReference type="PANTHER" id="PTHR12466">
    <property type="entry name" value="CDC73 DOMAIN PROTEIN"/>
    <property type="match status" value="1"/>
</dbReference>
<protein>
    <submittedName>
        <fullName evidence="7">CDC73-domain-containing protein</fullName>
    </submittedName>
</protein>
<dbReference type="InterPro" id="IPR031336">
    <property type="entry name" value="CDC73_C"/>
</dbReference>
<evidence type="ECO:0000256" key="5">
    <source>
        <dbReference type="SAM" id="MobiDB-lite"/>
    </source>
</evidence>
<evidence type="ECO:0000256" key="1">
    <source>
        <dbReference type="ARBA" id="ARBA00004123"/>
    </source>
</evidence>
<dbReference type="PANTHER" id="PTHR12466:SF8">
    <property type="entry name" value="PARAFIBROMIN"/>
    <property type="match status" value="1"/>
</dbReference>
<organism evidence="7 8">
    <name type="scientific">Terfezia boudieri ATCC MYA-4762</name>
    <dbReference type="NCBI Taxonomy" id="1051890"/>
    <lineage>
        <taxon>Eukaryota</taxon>
        <taxon>Fungi</taxon>
        <taxon>Dikarya</taxon>
        <taxon>Ascomycota</taxon>
        <taxon>Pezizomycotina</taxon>
        <taxon>Pezizomycetes</taxon>
        <taxon>Pezizales</taxon>
        <taxon>Pezizaceae</taxon>
        <taxon>Terfezia</taxon>
    </lineage>
</organism>
<name>A0A3N4LK03_9PEZI</name>
<proteinExistence type="inferred from homology"/>
<feature type="domain" description="Cell division control protein 73 C-terminal" evidence="6">
    <location>
        <begin position="256"/>
        <end position="415"/>
    </location>
</feature>
<keyword evidence="3" id="KW-0804">Transcription</keyword>
<comment type="similarity">
    <text evidence="2">Belongs to the CDC73 family.</text>
</comment>
<dbReference type="InterPro" id="IPR038103">
    <property type="entry name" value="CDC73_C_sf"/>
</dbReference>
<dbReference type="EMBL" id="ML121557">
    <property type="protein sequence ID" value="RPB21732.1"/>
    <property type="molecule type" value="Genomic_DNA"/>
</dbReference>
<evidence type="ECO:0000256" key="2">
    <source>
        <dbReference type="ARBA" id="ARBA00010427"/>
    </source>
</evidence>
<keyword evidence="4" id="KW-0539">Nucleus</keyword>
<dbReference type="Gene3D" id="3.40.50.11990">
    <property type="entry name" value="RNA polymerase II accessory factor, Cdc73 C-terminal domain"/>
    <property type="match status" value="1"/>
</dbReference>
<feature type="region of interest" description="Disordered" evidence="5">
    <location>
        <begin position="233"/>
        <end position="254"/>
    </location>
</feature>
<evidence type="ECO:0000259" key="6">
    <source>
        <dbReference type="Pfam" id="PF05179"/>
    </source>
</evidence>
<dbReference type="AlphaFoldDB" id="A0A3N4LK03"/>
<gene>
    <name evidence="7" type="ORF">L211DRAFT_827643</name>
</gene>
<dbReference type="InParanoid" id="A0A3N4LK03"/>
<dbReference type="InterPro" id="IPR007852">
    <property type="entry name" value="Cdc73/Parafibromin"/>
</dbReference>
<dbReference type="GO" id="GO:0016593">
    <property type="term" value="C:Cdc73/Paf1 complex"/>
    <property type="evidence" value="ECO:0007669"/>
    <property type="project" value="InterPro"/>
</dbReference>
<evidence type="ECO:0000313" key="8">
    <source>
        <dbReference type="Proteomes" id="UP000267821"/>
    </source>
</evidence>
<reference evidence="7 8" key="1">
    <citation type="journal article" date="2018" name="Nat. Ecol. Evol.">
        <title>Pezizomycetes genomes reveal the molecular basis of ectomycorrhizal truffle lifestyle.</title>
        <authorList>
            <person name="Murat C."/>
            <person name="Payen T."/>
            <person name="Noel B."/>
            <person name="Kuo A."/>
            <person name="Morin E."/>
            <person name="Chen J."/>
            <person name="Kohler A."/>
            <person name="Krizsan K."/>
            <person name="Balestrini R."/>
            <person name="Da Silva C."/>
            <person name="Montanini B."/>
            <person name="Hainaut M."/>
            <person name="Levati E."/>
            <person name="Barry K.W."/>
            <person name="Belfiori B."/>
            <person name="Cichocki N."/>
            <person name="Clum A."/>
            <person name="Dockter R.B."/>
            <person name="Fauchery L."/>
            <person name="Guy J."/>
            <person name="Iotti M."/>
            <person name="Le Tacon F."/>
            <person name="Lindquist E.A."/>
            <person name="Lipzen A."/>
            <person name="Malagnac F."/>
            <person name="Mello A."/>
            <person name="Molinier V."/>
            <person name="Miyauchi S."/>
            <person name="Poulain J."/>
            <person name="Riccioni C."/>
            <person name="Rubini A."/>
            <person name="Sitrit Y."/>
            <person name="Splivallo R."/>
            <person name="Traeger S."/>
            <person name="Wang M."/>
            <person name="Zifcakova L."/>
            <person name="Wipf D."/>
            <person name="Zambonelli A."/>
            <person name="Paolocci F."/>
            <person name="Nowrousian M."/>
            <person name="Ottonello S."/>
            <person name="Baldrian P."/>
            <person name="Spatafora J.W."/>
            <person name="Henrissat B."/>
            <person name="Nagy L.G."/>
            <person name="Aury J.M."/>
            <person name="Wincker P."/>
            <person name="Grigoriev I.V."/>
            <person name="Bonfante P."/>
            <person name="Martin F.M."/>
        </authorList>
    </citation>
    <scope>NUCLEOTIDE SEQUENCE [LARGE SCALE GENOMIC DNA]</scope>
    <source>
        <strain evidence="7 8">ATCC MYA-4762</strain>
    </source>
</reference>
<sequence length="429" mass="47025">MSPDAHQDPLSLLRASLSTGTPPILSTSPNSPPPSLPPVPLHLATHLIFRPPHSPQHVALPLSTPTRFVKKDGEATPTPVDLRSIYFAWLNRELAIPEYLNLAQSFDVQVSGGAGIKNLNFVERLELVGWLEGVQEESEFIQAVTQVRRDAAPAGGIVVGRGRGDLAGLGQNGASQPATGGPRPLKQLDPRLAEIYSHERVVVNRNTALRGSKPMDFSYVRKHTEDFVSRLKSTTTTNTPGHLKPGVPSATPSPSRSYPIILLSPSASALLTMSNVKPFLESGNFLPPHTLSTTATSTTTPQMIDISRLLPSIHATTPQRFIVVDSPEKFKPEYWGRVVAVFTTGQAWQFKSYKWHQPQELFRHVKGFYVGWEGEQVPSTVSGWGAAVTCVGVDRGRRFRDREVCEVVWMEIERWMVATGWGNGQGGRG</sequence>
<dbReference type="Proteomes" id="UP000267821">
    <property type="component" value="Unassembled WGS sequence"/>
</dbReference>
<dbReference type="OrthoDB" id="2186602at2759"/>
<dbReference type="GO" id="GO:0006368">
    <property type="term" value="P:transcription elongation by RNA polymerase II"/>
    <property type="evidence" value="ECO:0007669"/>
    <property type="project" value="InterPro"/>
</dbReference>
<dbReference type="GO" id="GO:0000993">
    <property type="term" value="F:RNA polymerase II complex binding"/>
    <property type="evidence" value="ECO:0007669"/>
    <property type="project" value="TreeGrafter"/>
</dbReference>
<evidence type="ECO:0000256" key="4">
    <source>
        <dbReference type="ARBA" id="ARBA00023242"/>
    </source>
</evidence>
<accession>A0A3N4LK03</accession>
<evidence type="ECO:0000313" key="7">
    <source>
        <dbReference type="EMBL" id="RPB21732.1"/>
    </source>
</evidence>
<dbReference type="STRING" id="1051890.A0A3N4LK03"/>
<keyword evidence="8" id="KW-1185">Reference proteome</keyword>
<dbReference type="Pfam" id="PF05179">
    <property type="entry name" value="CDC73_C"/>
    <property type="match status" value="1"/>
</dbReference>
<dbReference type="GO" id="GO:0032968">
    <property type="term" value="P:positive regulation of transcription elongation by RNA polymerase II"/>
    <property type="evidence" value="ECO:0007669"/>
    <property type="project" value="TreeGrafter"/>
</dbReference>